<accession>A0A0S4TZY4</accession>
<proteinExistence type="predicted"/>
<dbReference type="Pfam" id="PF14280">
    <property type="entry name" value="DUF4365"/>
    <property type="match status" value="1"/>
</dbReference>
<dbReference type="EMBL" id="LN899819">
    <property type="protein sequence ID" value="CUV15570.1"/>
    <property type="molecule type" value="Genomic_DNA"/>
</dbReference>
<name>A0A0S4TZY4_RALSL</name>
<reference evidence="2" key="1">
    <citation type="submission" date="2015-10" db="EMBL/GenBank/DDBJ databases">
        <authorList>
            <person name="Gilbert D.G."/>
        </authorList>
    </citation>
    <scope>NUCLEOTIDE SEQUENCE</scope>
    <source>
        <strain evidence="2">Phyl III-seqv23</strain>
    </source>
</reference>
<dbReference type="AlphaFoldDB" id="A0A0S4TZY4"/>
<organism evidence="2">
    <name type="scientific">Ralstonia solanacearum</name>
    <name type="common">Pseudomonas solanacearum</name>
    <dbReference type="NCBI Taxonomy" id="305"/>
    <lineage>
        <taxon>Bacteria</taxon>
        <taxon>Pseudomonadati</taxon>
        <taxon>Pseudomonadota</taxon>
        <taxon>Betaproteobacteria</taxon>
        <taxon>Burkholderiales</taxon>
        <taxon>Burkholderiaceae</taxon>
        <taxon>Ralstonia</taxon>
        <taxon>Ralstonia solanacearum species complex</taxon>
    </lineage>
</organism>
<dbReference type="InterPro" id="IPR025375">
    <property type="entry name" value="DUF4365"/>
</dbReference>
<sequence>MKLPERIRQHKAESDSYAILQYKLRGLGIFRNVTESDYGIDFEVEIVSGNQVTGRYFKAQVKSSEKLRVRKSDKVPVVGGIKESTLYYWTELSFKTHVLLYAVNLKNEKIYVSAPIFWQATQLINGDDKKKSVAFKKEDPVLGDKTALLLSGVIALSPLLPDILYSHRLALRHLKQILSLYVDVFHYDGGGELHDPDAFKALLEVCKILLFGKDWSDTPLNEEEKKYLLTYEYWLRKSGQYADEVNNHAAQTPVKTLVPYLMQALAKLRERVFAGKYYWSNKDRSYLRLVYETVIPKDCSHEALSEWGYHYDAHQRQVAGFDYFLQRDLVELRQAGFMQ</sequence>
<dbReference type="PATRIC" id="fig|305.106.peg.3651"/>
<feature type="domain" description="DUF4365" evidence="1">
    <location>
        <begin position="13"/>
        <end position="145"/>
    </location>
</feature>
<evidence type="ECO:0000313" key="2">
    <source>
        <dbReference type="EMBL" id="CUV15570.1"/>
    </source>
</evidence>
<gene>
    <name evidence="2" type="ORF">RUN39_v1_1680011</name>
</gene>
<protein>
    <recommendedName>
        <fullName evidence="1">DUF4365 domain-containing protein</fullName>
    </recommendedName>
</protein>
<evidence type="ECO:0000259" key="1">
    <source>
        <dbReference type="Pfam" id="PF14280"/>
    </source>
</evidence>